<dbReference type="AlphaFoldDB" id="A0A8J5HIK4"/>
<evidence type="ECO:0000313" key="2">
    <source>
        <dbReference type="Proteomes" id="UP000734854"/>
    </source>
</evidence>
<proteinExistence type="predicted"/>
<protein>
    <submittedName>
        <fullName evidence="1">Uncharacterized protein</fullName>
    </submittedName>
</protein>
<dbReference type="Proteomes" id="UP000734854">
    <property type="component" value="Unassembled WGS sequence"/>
</dbReference>
<sequence>MERESCSQPRKRRRLTSHGSDCEFSLSISQLRPALKTLRSSVAFSWSRPEQIDINLSDDPKETVLSRRNEDKRIMIWLTNGTSGGRRRRRKKHSGPFPFGMGGIGKICKIVKVDLKFPSKPTISPSAKDLISQAALPGQPLALLCPLDRTIRLITRKMYSIDESAPCSGLHCSTSQSLGRWALSIDLPALPLNCSASWPTLPALFAGILCLLSCSTRSTTVQLALNSQHWVETSPRWQFEIISSGYLDR</sequence>
<name>A0A8J5HIK4_ZINOF</name>
<gene>
    <name evidence="1" type="ORF">ZIOFF_015298</name>
</gene>
<comment type="caution">
    <text evidence="1">The sequence shown here is derived from an EMBL/GenBank/DDBJ whole genome shotgun (WGS) entry which is preliminary data.</text>
</comment>
<reference evidence="1 2" key="1">
    <citation type="submission" date="2020-08" db="EMBL/GenBank/DDBJ databases">
        <title>Plant Genome Project.</title>
        <authorList>
            <person name="Zhang R.-G."/>
        </authorList>
    </citation>
    <scope>NUCLEOTIDE SEQUENCE [LARGE SCALE GENOMIC DNA]</scope>
    <source>
        <tissue evidence="1">Rhizome</tissue>
    </source>
</reference>
<organism evidence="1 2">
    <name type="scientific">Zingiber officinale</name>
    <name type="common">Ginger</name>
    <name type="synonym">Amomum zingiber</name>
    <dbReference type="NCBI Taxonomy" id="94328"/>
    <lineage>
        <taxon>Eukaryota</taxon>
        <taxon>Viridiplantae</taxon>
        <taxon>Streptophyta</taxon>
        <taxon>Embryophyta</taxon>
        <taxon>Tracheophyta</taxon>
        <taxon>Spermatophyta</taxon>
        <taxon>Magnoliopsida</taxon>
        <taxon>Liliopsida</taxon>
        <taxon>Zingiberales</taxon>
        <taxon>Zingiberaceae</taxon>
        <taxon>Zingiber</taxon>
    </lineage>
</organism>
<keyword evidence="2" id="KW-1185">Reference proteome</keyword>
<accession>A0A8J5HIK4</accession>
<dbReference type="EMBL" id="JACMSC010000004">
    <property type="protein sequence ID" value="KAG6525342.1"/>
    <property type="molecule type" value="Genomic_DNA"/>
</dbReference>
<evidence type="ECO:0000313" key="1">
    <source>
        <dbReference type="EMBL" id="KAG6525342.1"/>
    </source>
</evidence>